<reference evidence="4" key="1">
    <citation type="submission" date="2016-06" db="UniProtKB">
        <authorList>
            <consortium name="WormBaseParasite"/>
        </authorList>
    </citation>
    <scope>IDENTIFICATION</scope>
</reference>
<dbReference type="Proteomes" id="UP000275846">
    <property type="component" value="Unassembled WGS sequence"/>
</dbReference>
<evidence type="ECO:0000313" key="3">
    <source>
        <dbReference type="Proteomes" id="UP000275846"/>
    </source>
</evidence>
<dbReference type="AlphaFoldDB" id="A0A183SVS1"/>
<reference evidence="2 3" key="2">
    <citation type="submission" date="2018-11" db="EMBL/GenBank/DDBJ databases">
        <authorList>
            <consortium name="Pathogen Informatics"/>
        </authorList>
    </citation>
    <scope>NUCLEOTIDE SEQUENCE [LARGE SCALE GENOMIC DNA]</scope>
    <source>
        <strain evidence="2 3">NST_G2</strain>
    </source>
</reference>
<dbReference type="EMBL" id="UYSU01034594">
    <property type="protein sequence ID" value="VDL94704.1"/>
    <property type="molecule type" value="Genomic_DNA"/>
</dbReference>
<dbReference type="WBParaSite" id="SSLN_0000864901-mRNA-1">
    <property type="protein sequence ID" value="SSLN_0000864901-mRNA-1"/>
    <property type="gene ID" value="SSLN_0000864901"/>
</dbReference>
<feature type="region of interest" description="Disordered" evidence="1">
    <location>
        <begin position="164"/>
        <end position="194"/>
    </location>
</feature>
<keyword evidence="3" id="KW-1185">Reference proteome</keyword>
<feature type="compositionally biased region" description="Basic and acidic residues" evidence="1">
    <location>
        <begin position="170"/>
        <end position="194"/>
    </location>
</feature>
<organism evidence="4">
    <name type="scientific">Schistocephalus solidus</name>
    <name type="common">Tapeworm</name>
    <dbReference type="NCBI Taxonomy" id="70667"/>
    <lineage>
        <taxon>Eukaryota</taxon>
        <taxon>Metazoa</taxon>
        <taxon>Spiralia</taxon>
        <taxon>Lophotrochozoa</taxon>
        <taxon>Platyhelminthes</taxon>
        <taxon>Cestoda</taxon>
        <taxon>Eucestoda</taxon>
        <taxon>Diphyllobothriidea</taxon>
        <taxon>Diphyllobothriidae</taxon>
        <taxon>Schistocephalus</taxon>
    </lineage>
</organism>
<protein>
    <submittedName>
        <fullName evidence="2 4">Uncharacterized protein</fullName>
    </submittedName>
</protein>
<evidence type="ECO:0000313" key="2">
    <source>
        <dbReference type="EMBL" id="VDL94704.1"/>
    </source>
</evidence>
<evidence type="ECO:0000256" key="1">
    <source>
        <dbReference type="SAM" id="MobiDB-lite"/>
    </source>
</evidence>
<sequence length="194" mass="21512">MAAFYLGASTGLQSEPHLGNDEAVICPTIGITKILGYQHVLSILPADENIVQQMPAPQSRVHSRGLLPRRKSEEGVGQQETVFHTRAQKKVVVIVTAIETLGTKYSLPGSVRMEKFNHISAVTTPTAYPNESWEVAQMPPGVFQVDTVADKVEQLTLLSNPRIEGFRIPPTDRRRQEALRPDPEFRERLSSSTN</sequence>
<evidence type="ECO:0000313" key="4">
    <source>
        <dbReference type="WBParaSite" id="SSLN_0000864901-mRNA-1"/>
    </source>
</evidence>
<proteinExistence type="predicted"/>
<dbReference type="OrthoDB" id="5970161at2759"/>
<gene>
    <name evidence="2" type="ORF">SSLN_LOCUS8319</name>
</gene>
<accession>A0A183SVS1</accession>
<name>A0A183SVS1_SCHSO</name>